<reference evidence="3" key="1">
    <citation type="submission" date="2020-06" db="EMBL/GenBank/DDBJ databases">
        <authorList>
            <person name="Li T."/>
            <person name="Hu X."/>
            <person name="Zhang T."/>
            <person name="Song X."/>
            <person name="Zhang H."/>
            <person name="Dai N."/>
            <person name="Sheng W."/>
            <person name="Hou X."/>
            <person name="Wei L."/>
        </authorList>
    </citation>
    <scope>NUCLEOTIDE SEQUENCE</scope>
    <source>
        <strain evidence="3">K16</strain>
        <tissue evidence="3">Leaf</tissue>
    </source>
</reference>
<evidence type="ECO:0000313" key="3">
    <source>
        <dbReference type="EMBL" id="KAK4394833.1"/>
    </source>
</evidence>
<name>A0AAE2BRF5_9LAMI</name>
<dbReference type="InterPro" id="IPR033347">
    <property type="entry name" value="Di19"/>
</dbReference>
<evidence type="ECO:0000259" key="2">
    <source>
        <dbReference type="Pfam" id="PF05605"/>
    </source>
</evidence>
<proteinExistence type="predicted"/>
<gene>
    <name evidence="3" type="ORF">Sango_1637600</name>
</gene>
<dbReference type="PANTHER" id="PTHR31875">
    <property type="entry name" value="PROTEIN DEHYDRATION-INDUCED 19"/>
    <property type="match status" value="1"/>
</dbReference>
<sequence>MDVDFWAARVHRHIPSVQSARVSNFGNHVLMDDEGGDEVRAWFPCPFCYVEIEVPLLCVHLQEEHCFDLKNAVCPICAANLGKDPLAHFTVQHAHSIKRRKKSQKSGFWSNVSTNIVKDLRELSSFLGANSLSGLPSGNEPAPDPLLSPFLCTVPLTVSKDLQKDASSCIAATSDAESSKLSPPDEVDGKTMRKGDSELHSSRSFCCRLFFRTSGAPQWKSDQTNVSMLQGKPPGHVAVPTMGKLKFDPTFASI</sequence>
<accession>A0AAE2BRF5</accession>
<protein>
    <submittedName>
        <fullName evidence="3">Protein dehydration-induced</fullName>
    </submittedName>
</protein>
<reference evidence="3" key="2">
    <citation type="journal article" date="2024" name="Plant">
        <title>Genomic evolution and insights into agronomic trait innovations of Sesamum species.</title>
        <authorList>
            <person name="Miao H."/>
            <person name="Wang L."/>
            <person name="Qu L."/>
            <person name="Liu H."/>
            <person name="Sun Y."/>
            <person name="Le M."/>
            <person name="Wang Q."/>
            <person name="Wei S."/>
            <person name="Zheng Y."/>
            <person name="Lin W."/>
            <person name="Duan Y."/>
            <person name="Cao H."/>
            <person name="Xiong S."/>
            <person name="Wang X."/>
            <person name="Wei L."/>
            <person name="Li C."/>
            <person name="Ma Q."/>
            <person name="Ju M."/>
            <person name="Zhao R."/>
            <person name="Li G."/>
            <person name="Mu C."/>
            <person name="Tian Q."/>
            <person name="Mei H."/>
            <person name="Zhang T."/>
            <person name="Gao T."/>
            <person name="Zhang H."/>
        </authorList>
    </citation>
    <scope>NUCLEOTIDE SEQUENCE</scope>
    <source>
        <strain evidence="3">K16</strain>
    </source>
</reference>
<dbReference type="PANTHER" id="PTHR31875:SF24">
    <property type="entry name" value="PROTEIN DEHYDRATION-INDUCED 19 HOMOLOG 5"/>
    <property type="match status" value="1"/>
</dbReference>
<organism evidence="3 4">
    <name type="scientific">Sesamum angolense</name>
    <dbReference type="NCBI Taxonomy" id="2727404"/>
    <lineage>
        <taxon>Eukaryota</taxon>
        <taxon>Viridiplantae</taxon>
        <taxon>Streptophyta</taxon>
        <taxon>Embryophyta</taxon>
        <taxon>Tracheophyta</taxon>
        <taxon>Spermatophyta</taxon>
        <taxon>Magnoliopsida</taxon>
        <taxon>eudicotyledons</taxon>
        <taxon>Gunneridae</taxon>
        <taxon>Pentapetalae</taxon>
        <taxon>asterids</taxon>
        <taxon>lamiids</taxon>
        <taxon>Lamiales</taxon>
        <taxon>Pedaliaceae</taxon>
        <taxon>Sesamum</taxon>
    </lineage>
</organism>
<dbReference type="Proteomes" id="UP001289374">
    <property type="component" value="Unassembled WGS sequence"/>
</dbReference>
<keyword evidence="4" id="KW-1185">Reference proteome</keyword>
<dbReference type="InterPro" id="IPR008598">
    <property type="entry name" value="Di19_Zn-bd"/>
</dbReference>
<evidence type="ECO:0000256" key="1">
    <source>
        <dbReference type="SAM" id="MobiDB-lite"/>
    </source>
</evidence>
<comment type="caution">
    <text evidence="3">The sequence shown here is derived from an EMBL/GenBank/DDBJ whole genome shotgun (WGS) entry which is preliminary data.</text>
</comment>
<feature type="domain" description="Di19 zinc-binding" evidence="2">
    <location>
        <begin position="43"/>
        <end position="94"/>
    </location>
</feature>
<evidence type="ECO:0000313" key="4">
    <source>
        <dbReference type="Proteomes" id="UP001289374"/>
    </source>
</evidence>
<dbReference type="Pfam" id="PF05605">
    <property type="entry name" value="zf-Di19"/>
    <property type="match status" value="1"/>
</dbReference>
<dbReference type="EMBL" id="JACGWL010000009">
    <property type="protein sequence ID" value="KAK4394833.1"/>
    <property type="molecule type" value="Genomic_DNA"/>
</dbReference>
<dbReference type="AlphaFoldDB" id="A0AAE2BRF5"/>
<feature type="region of interest" description="Disordered" evidence="1">
    <location>
        <begin position="173"/>
        <end position="195"/>
    </location>
</feature>